<proteinExistence type="predicted"/>
<keyword evidence="2" id="KW-0732">Signal</keyword>
<comment type="caution">
    <text evidence="3">The sequence shown here is derived from an EMBL/GenBank/DDBJ whole genome shotgun (WGS) entry which is preliminary data.</text>
</comment>
<dbReference type="EMBL" id="BAABID010000008">
    <property type="protein sequence ID" value="GAA4728247.1"/>
    <property type="molecule type" value="Genomic_DNA"/>
</dbReference>
<keyword evidence="4" id="KW-1185">Reference proteome</keyword>
<feature type="signal peptide" evidence="2">
    <location>
        <begin position="1"/>
        <end position="25"/>
    </location>
</feature>
<dbReference type="RefSeq" id="WP_172149937.1">
    <property type="nucleotide sequence ID" value="NZ_BAABID010000008.1"/>
</dbReference>
<sequence>MTGRATARPTPVAAAVLTVAVVLLAGCGADNGATTAVPASDASPSDASSADPAQAASPEPASAADVSEPPAEDDGRADGGDEPDVDAFCATAAPALRVVDREVIGSTEHVEMLEAVSTSAAEDLGDDDLAADVADLAEHYAADVSPADPESQNFDAFPTRVQELALDVQESVTDLC</sequence>
<feature type="chain" id="PRO_5045314818" description="Lipoprotein" evidence="2">
    <location>
        <begin position="26"/>
        <end position="176"/>
    </location>
</feature>
<feature type="compositionally biased region" description="Low complexity" evidence="1">
    <location>
        <begin position="36"/>
        <end position="69"/>
    </location>
</feature>
<feature type="region of interest" description="Disordered" evidence="1">
    <location>
        <begin position="32"/>
        <end position="88"/>
    </location>
</feature>
<dbReference type="Proteomes" id="UP001500956">
    <property type="component" value="Unassembled WGS sequence"/>
</dbReference>
<name>A0ABP8YG66_9MICO</name>
<evidence type="ECO:0000256" key="1">
    <source>
        <dbReference type="SAM" id="MobiDB-lite"/>
    </source>
</evidence>
<protein>
    <recommendedName>
        <fullName evidence="5">Lipoprotein</fullName>
    </recommendedName>
</protein>
<evidence type="ECO:0008006" key="5">
    <source>
        <dbReference type="Google" id="ProtNLM"/>
    </source>
</evidence>
<organism evidence="3 4">
    <name type="scientific">Isoptericola chiayiensis</name>
    <dbReference type="NCBI Taxonomy" id="579446"/>
    <lineage>
        <taxon>Bacteria</taxon>
        <taxon>Bacillati</taxon>
        <taxon>Actinomycetota</taxon>
        <taxon>Actinomycetes</taxon>
        <taxon>Micrococcales</taxon>
        <taxon>Promicromonosporaceae</taxon>
        <taxon>Isoptericola</taxon>
    </lineage>
</organism>
<gene>
    <name evidence="3" type="ORF">GCM10023216_19420</name>
</gene>
<reference evidence="4" key="1">
    <citation type="journal article" date="2019" name="Int. J. Syst. Evol. Microbiol.">
        <title>The Global Catalogue of Microorganisms (GCM) 10K type strain sequencing project: providing services to taxonomists for standard genome sequencing and annotation.</title>
        <authorList>
            <consortium name="The Broad Institute Genomics Platform"/>
            <consortium name="The Broad Institute Genome Sequencing Center for Infectious Disease"/>
            <person name="Wu L."/>
            <person name="Ma J."/>
        </authorList>
    </citation>
    <scope>NUCLEOTIDE SEQUENCE [LARGE SCALE GENOMIC DNA]</scope>
    <source>
        <strain evidence="4">JCM 18063</strain>
    </source>
</reference>
<evidence type="ECO:0000313" key="4">
    <source>
        <dbReference type="Proteomes" id="UP001500956"/>
    </source>
</evidence>
<evidence type="ECO:0000313" key="3">
    <source>
        <dbReference type="EMBL" id="GAA4728247.1"/>
    </source>
</evidence>
<dbReference type="PROSITE" id="PS51257">
    <property type="entry name" value="PROKAR_LIPOPROTEIN"/>
    <property type="match status" value="1"/>
</dbReference>
<evidence type="ECO:0000256" key="2">
    <source>
        <dbReference type="SAM" id="SignalP"/>
    </source>
</evidence>
<accession>A0ABP8YG66</accession>